<dbReference type="Pfam" id="PF13519">
    <property type="entry name" value="VWA_2"/>
    <property type="match status" value="1"/>
</dbReference>
<gene>
    <name evidence="3" type="ORF">J2S44_006215</name>
</gene>
<dbReference type="Gene3D" id="3.40.50.410">
    <property type="entry name" value="von Willebrand factor, type A domain"/>
    <property type="match status" value="1"/>
</dbReference>
<protein>
    <submittedName>
        <fullName evidence="3">Ca-activated chloride channel family protein</fullName>
    </submittedName>
</protein>
<evidence type="ECO:0000256" key="1">
    <source>
        <dbReference type="SAM" id="Phobius"/>
    </source>
</evidence>
<feature type="transmembrane region" description="Helical" evidence="1">
    <location>
        <begin position="20"/>
        <end position="39"/>
    </location>
</feature>
<keyword evidence="1" id="KW-0472">Membrane</keyword>
<organism evidence="3 4">
    <name type="scientific">Catenuloplanes niger</name>
    <dbReference type="NCBI Taxonomy" id="587534"/>
    <lineage>
        <taxon>Bacteria</taxon>
        <taxon>Bacillati</taxon>
        <taxon>Actinomycetota</taxon>
        <taxon>Actinomycetes</taxon>
        <taxon>Micromonosporales</taxon>
        <taxon>Micromonosporaceae</taxon>
        <taxon>Catenuloplanes</taxon>
    </lineage>
</organism>
<dbReference type="PROSITE" id="PS50234">
    <property type="entry name" value="VWFA"/>
    <property type="match status" value="1"/>
</dbReference>
<evidence type="ECO:0000313" key="3">
    <source>
        <dbReference type="EMBL" id="MDR7325965.1"/>
    </source>
</evidence>
<dbReference type="InterPro" id="IPR036465">
    <property type="entry name" value="vWFA_dom_sf"/>
</dbReference>
<dbReference type="RefSeq" id="WP_310421108.1">
    <property type="nucleotide sequence ID" value="NZ_JAVDYC010000001.1"/>
</dbReference>
<dbReference type="SMART" id="SM00327">
    <property type="entry name" value="VWA"/>
    <property type="match status" value="1"/>
</dbReference>
<proteinExistence type="predicted"/>
<name>A0AAE3ZY62_9ACTN</name>
<dbReference type="InterPro" id="IPR002035">
    <property type="entry name" value="VWF_A"/>
</dbReference>
<dbReference type="SUPFAM" id="SSF53300">
    <property type="entry name" value="vWA-like"/>
    <property type="match status" value="1"/>
</dbReference>
<keyword evidence="1" id="KW-0812">Transmembrane</keyword>
<evidence type="ECO:0000313" key="4">
    <source>
        <dbReference type="Proteomes" id="UP001183629"/>
    </source>
</evidence>
<comment type="caution">
    <text evidence="3">The sequence shown here is derived from an EMBL/GenBank/DDBJ whole genome shotgun (WGS) entry which is preliminary data.</text>
</comment>
<accession>A0AAE3ZY62</accession>
<dbReference type="SUPFAM" id="SSF53850">
    <property type="entry name" value="Periplasmic binding protein-like II"/>
    <property type="match status" value="1"/>
</dbReference>
<keyword evidence="1" id="KW-1133">Transmembrane helix</keyword>
<dbReference type="AlphaFoldDB" id="A0AAE3ZY62"/>
<dbReference type="Proteomes" id="UP001183629">
    <property type="component" value="Unassembled WGS sequence"/>
</dbReference>
<sequence>MDSNGVVARRRRPGLTVLRIFLVILLCLAVVAGTIGVLWQQGMLSLAGRCMSSSTVTVVASPAVEPALNQAVAKWNATRPAVDGACLTARTVVQESGQAAAAVGPGWDPARDGDKPDVWVPDSSVWLSVAGSRPEAAALLTAEGTSIASSPAVLALRKPMAGALGWPQKQLGRQDVIGALSQPDVWAKAGHPEYANARVGLTDPATSTAGLASVLSILDPTGTGELGEQQLIAGLQVSRVVGGFAPDASVFFAAQTTAAAVDPNSVVAAFPALEKEVAEFNAAHPGGEMAPVYDPQQTFVADFPFVPLTADWVSERDRAAVAEIREYLTGAEARAILSRHYLRAPDGTVADTAVLPSAGGYPATPPAARAPITPERLSQVMAAWADLQRKVNLLVVLDTSGSMTKPVPGTQLNRLALLQQTAGTGFNLLPHTMSIGLWEFSGRGGEPHRELVPFGPYPAMAGAVPRAQALTESVGKLRAEGDTPLYDTVYDAFKTMQKQWEAGSTNSVVIITDGANEVATGLTLEQLTEKLGKEQIKEKPVQVVTIAVGPDADAESLERVATAAGGRNLVLREPGSAIETLVLAFTGRLQ</sequence>
<dbReference type="EMBL" id="JAVDYC010000001">
    <property type="protein sequence ID" value="MDR7325965.1"/>
    <property type="molecule type" value="Genomic_DNA"/>
</dbReference>
<feature type="domain" description="VWFA" evidence="2">
    <location>
        <begin position="392"/>
        <end position="589"/>
    </location>
</feature>
<evidence type="ECO:0000259" key="2">
    <source>
        <dbReference type="PROSITE" id="PS50234"/>
    </source>
</evidence>
<keyword evidence="4" id="KW-1185">Reference proteome</keyword>
<reference evidence="3 4" key="1">
    <citation type="submission" date="2023-07" db="EMBL/GenBank/DDBJ databases">
        <title>Sequencing the genomes of 1000 actinobacteria strains.</title>
        <authorList>
            <person name="Klenk H.-P."/>
        </authorList>
    </citation>
    <scope>NUCLEOTIDE SEQUENCE [LARGE SCALE GENOMIC DNA]</scope>
    <source>
        <strain evidence="3 4">DSM 44711</strain>
    </source>
</reference>